<feature type="region of interest" description="Disordered" evidence="1">
    <location>
        <begin position="27"/>
        <end position="53"/>
    </location>
</feature>
<name>W9WYL7_9EURO</name>
<evidence type="ECO:0000256" key="1">
    <source>
        <dbReference type="SAM" id="MobiDB-lite"/>
    </source>
</evidence>
<gene>
    <name evidence="2" type="ORF">A1O5_04197</name>
</gene>
<comment type="caution">
    <text evidence="2">The sequence shown here is derived from an EMBL/GenBank/DDBJ whole genome shotgun (WGS) entry which is preliminary data.</text>
</comment>
<accession>W9WYL7</accession>
<evidence type="ECO:0000313" key="3">
    <source>
        <dbReference type="Proteomes" id="UP000019471"/>
    </source>
</evidence>
<dbReference type="Proteomes" id="UP000019471">
    <property type="component" value="Unassembled WGS sequence"/>
</dbReference>
<organism evidence="2 3">
    <name type="scientific">Cladophialophora psammophila CBS 110553</name>
    <dbReference type="NCBI Taxonomy" id="1182543"/>
    <lineage>
        <taxon>Eukaryota</taxon>
        <taxon>Fungi</taxon>
        <taxon>Dikarya</taxon>
        <taxon>Ascomycota</taxon>
        <taxon>Pezizomycotina</taxon>
        <taxon>Eurotiomycetes</taxon>
        <taxon>Chaetothyriomycetidae</taxon>
        <taxon>Chaetothyriales</taxon>
        <taxon>Herpotrichiellaceae</taxon>
        <taxon>Cladophialophora</taxon>
    </lineage>
</organism>
<dbReference type="RefSeq" id="XP_007742995.1">
    <property type="nucleotide sequence ID" value="XM_007744805.1"/>
</dbReference>
<protein>
    <submittedName>
        <fullName evidence="2">Uncharacterized protein</fullName>
    </submittedName>
</protein>
<reference evidence="2 3" key="1">
    <citation type="submission" date="2013-03" db="EMBL/GenBank/DDBJ databases">
        <title>The Genome Sequence of Cladophialophora psammophila CBS 110553.</title>
        <authorList>
            <consortium name="The Broad Institute Genomics Platform"/>
            <person name="Cuomo C."/>
            <person name="de Hoog S."/>
            <person name="Gorbushina A."/>
            <person name="Walker B."/>
            <person name="Young S.K."/>
            <person name="Zeng Q."/>
            <person name="Gargeya S."/>
            <person name="Fitzgerald M."/>
            <person name="Haas B."/>
            <person name="Abouelleil A."/>
            <person name="Allen A.W."/>
            <person name="Alvarado L."/>
            <person name="Arachchi H.M."/>
            <person name="Berlin A.M."/>
            <person name="Chapman S.B."/>
            <person name="Gainer-Dewar J."/>
            <person name="Goldberg J."/>
            <person name="Griggs A."/>
            <person name="Gujja S."/>
            <person name="Hansen M."/>
            <person name="Howarth C."/>
            <person name="Imamovic A."/>
            <person name="Ireland A."/>
            <person name="Larimer J."/>
            <person name="McCowan C."/>
            <person name="Murphy C."/>
            <person name="Pearson M."/>
            <person name="Poon T.W."/>
            <person name="Priest M."/>
            <person name="Roberts A."/>
            <person name="Saif S."/>
            <person name="Shea T."/>
            <person name="Sisk P."/>
            <person name="Sykes S."/>
            <person name="Wortman J."/>
            <person name="Nusbaum C."/>
            <person name="Birren B."/>
        </authorList>
    </citation>
    <scope>NUCLEOTIDE SEQUENCE [LARGE SCALE GENOMIC DNA]</scope>
    <source>
        <strain evidence="2 3">CBS 110553</strain>
    </source>
</reference>
<dbReference type="GeneID" id="19188922"/>
<dbReference type="HOGENOM" id="CLU_1532394_0_0_1"/>
<keyword evidence="3" id="KW-1185">Reference proteome</keyword>
<sequence length="175" mass="19700">MFGLPPPLTEPSLVWWMLGISPVSQPRKLETRKSQPANPRIRQGTSSMQTRRDTKLPVKHVLESFVYTLLQHLKPRLSEYCPASPDDGVSLPDLLQAIQTERAPEPAQEKPLCRSTVYMPALFTLIHETAELAETDQIYIARLKGYAPETHFIPREAAPANAKHPLEKTMRAAPL</sequence>
<dbReference type="EMBL" id="AMGX01000005">
    <property type="protein sequence ID" value="EXJ73048.1"/>
    <property type="molecule type" value="Genomic_DNA"/>
</dbReference>
<dbReference type="AlphaFoldDB" id="W9WYL7"/>
<evidence type="ECO:0000313" key="2">
    <source>
        <dbReference type="EMBL" id="EXJ73048.1"/>
    </source>
</evidence>
<proteinExistence type="predicted"/>